<dbReference type="OrthoDB" id="2064938at2"/>
<dbReference type="Proteomes" id="UP000295718">
    <property type="component" value="Unassembled WGS sequence"/>
</dbReference>
<dbReference type="Pfam" id="PF13349">
    <property type="entry name" value="DUF4097"/>
    <property type="match status" value="2"/>
</dbReference>
<dbReference type="RefSeq" id="WP_031391278.1">
    <property type="nucleotide sequence ID" value="NZ_JPNB01000002.1"/>
</dbReference>
<gene>
    <name evidence="3" type="ORF">EDD76_101169</name>
</gene>
<organism evidence="3 4">
    <name type="scientific">Kineothrix alysoides</name>
    <dbReference type="NCBI Taxonomy" id="1469948"/>
    <lineage>
        <taxon>Bacteria</taxon>
        <taxon>Bacillati</taxon>
        <taxon>Bacillota</taxon>
        <taxon>Clostridia</taxon>
        <taxon>Lachnospirales</taxon>
        <taxon>Lachnospiraceae</taxon>
        <taxon>Kineothrix</taxon>
    </lineage>
</organism>
<evidence type="ECO:0000313" key="4">
    <source>
        <dbReference type="Proteomes" id="UP000295718"/>
    </source>
</evidence>
<name>A0A4R1R6Y6_9FIRM</name>
<dbReference type="PANTHER" id="PTHR34094">
    <property type="match status" value="1"/>
</dbReference>
<dbReference type="EMBL" id="SLUO01000001">
    <property type="protein sequence ID" value="TCL61072.1"/>
    <property type="molecule type" value="Genomic_DNA"/>
</dbReference>
<proteinExistence type="predicted"/>
<protein>
    <submittedName>
        <fullName evidence="3">Putative adhesin</fullName>
    </submittedName>
</protein>
<feature type="domain" description="DUF4097" evidence="2">
    <location>
        <begin position="69"/>
        <end position="265"/>
    </location>
</feature>
<sequence length="435" mass="46543">MSKTNKFLALCAAFVGLGIILYITGFFLGESVTGIGISNDGFQVYSWNQTKLNETDFIEMTDIELDAFQNIDMKVSYANVEIKESDRFKISYKTAQNHPLSYEIKDGTLHITQANNAAGSSSFHYMFLGFSGIQGGDIRENESVTVYIPGNVELNSISVNNDCGNTNLSSLNASSVSISADYGDVNLTGMNAPCIALEVNTGYLNLDNIIADTLTVTTDYGNITLNTIDTSTAALKVNTGNVNLDSIVADTLTVTADYGDAGLSTIDASSVTLKMNTGNVNIRDIDSGIIETAIDYGGLQLSSAETDSFSVEINTGSLEITDMTANTFAADIEYGETNAERITISGDADITMGTGSLHMKDASLQTLTADNEYGDVSLEFSSPATDYSYDLFTEYGTIKVEGQDMGEKYKPLSSSDIGKHITVSCESGNIDIKGL</sequence>
<feature type="transmembrane region" description="Helical" evidence="1">
    <location>
        <begin position="7"/>
        <end position="28"/>
    </location>
</feature>
<feature type="domain" description="DUF4097" evidence="2">
    <location>
        <begin position="269"/>
        <end position="432"/>
    </location>
</feature>
<evidence type="ECO:0000256" key="1">
    <source>
        <dbReference type="SAM" id="Phobius"/>
    </source>
</evidence>
<comment type="caution">
    <text evidence="3">The sequence shown here is derived from an EMBL/GenBank/DDBJ whole genome shotgun (WGS) entry which is preliminary data.</text>
</comment>
<keyword evidence="1" id="KW-1133">Transmembrane helix</keyword>
<keyword evidence="1" id="KW-0472">Membrane</keyword>
<evidence type="ECO:0000313" key="3">
    <source>
        <dbReference type="EMBL" id="TCL61072.1"/>
    </source>
</evidence>
<evidence type="ECO:0000259" key="2">
    <source>
        <dbReference type="Pfam" id="PF13349"/>
    </source>
</evidence>
<dbReference type="STRING" id="1469948.GCA_000732725_02600"/>
<dbReference type="AlphaFoldDB" id="A0A4R1R6Y6"/>
<keyword evidence="4" id="KW-1185">Reference proteome</keyword>
<dbReference type="InterPro" id="IPR025164">
    <property type="entry name" value="Toastrack_DUF4097"/>
</dbReference>
<dbReference type="PANTHER" id="PTHR34094:SF1">
    <property type="entry name" value="PROTEIN FAM185A"/>
    <property type="match status" value="1"/>
</dbReference>
<accession>A0A4R1R6Y6</accession>
<keyword evidence="1" id="KW-0812">Transmembrane</keyword>
<reference evidence="3 4" key="1">
    <citation type="submission" date="2019-03" db="EMBL/GenBank/DDBJ databases">
        <title>Genomic Encyclopedia of Type Strains, Phase IV (KMG-IV): sequencing the most valuable type-strain genomes for metagenomic binning, comparative biology and taxonomic classification.</title>
        <authorList>
            <person name="Goeker M."/>
        </authorList>
    </citation>
    <scope>NUCLEOTIDE SEQUENCE [LARGE SCALE GENOMIC DNA]</scope>
    <source>
        <strain evidence="3 4">DSM 100556</strain>
    </source>
</reference>